<gene>
    <name evidence="1" type="ORF">AFUS01_LOCUS44929</name>
</gene>
<evidence type="ECO:0008006" key="3">
    <source>
        <dbReference type="Google" id="ProtNLM"/>
    </source>
</evidence>
<evidence type="ECO:0000313" key="1">
    <source>
        <dbReference type="EMBL" id="CAG7835573.1"/>
    </source>
</evidence>
<name>A0A8J2PLN1_9HEXA</name>
<dbReference type="OrthoDB" id="4321958at2759"/>
<keyword evidence="2" id="KW-1185">Reference proteome</keyword>
<proteinExistence type="predicted"/>
<comment type="caution">
    <text evidence="1">The sequence shown here is derived from an EMBL/GenBank/DDBJ whole genome shotgun (WGS) entry which is preliminary data.</text>
</comment>
<sequence>MVNLLQKISTLQIKESVKMKSLLIALWITLLLTGVCHGWGGLFNRFSPELLSNLGYGGFSSYKLQPLINKIEKGELEEVMNEGISEGANQEVCYGKKCTANEHCCPGHACVDVDGVLGTCLPTFGAKQGEMCERDSDCESGLICSGSDIKTCTPVSESKKQYGEDCIMSSDCDITKGLCCQVQRRHRQAPRKACSYFRDPLICVGPVAMDQIRERVEHTAGEKRITAKANEFHHLR</sequence>
<evidence type="ECO:0000313" key="2">
    <source>
        <dbReference type="Proteomes" id="UP000708208"/>
    </source>
</evidence>
<dbReference type="Proteomes" id="UP000708208">
    <property type="component" value="Unassembled WGS sequence"/>
</dbReference>
<protein>
    <recommendedName>
        <fullName evidence="3">Prohormone-3</fullName>
    </recommendedName>
</protein>
<accession>A0A8J2PLN1</accession>
<dbReference type="EMBL" id="CAJVCH010570675">
    <property type="protein sequence ID" value="CAG7835573.1"/>
    <property type="molecule type" value="Genomic_DNA"/>
</dbReference>
<reference evidence="1" key="1">
    <citation type="submission" date="2021-06" db="EMBL/GenBank/DDBJ databases">
        <authorList>
            <person name="Hodson N. C."/>
            <person name="Mongue J. A."/>
            <person name="Jaron S. K."/>
        </authorList>
    </citation>
    <scope>NUCLEOTIDE SEQUENCE</scope>
</reference>
<organism evidence="1 2">
    <name type="scientific">Allacma fusca</name>
    <dbReference type="NCBI Taxonomy" id="39272"/>
    <lineage>
        <taxon>Eukaryota</taxon>
        <taxon>Metazoa</taxon>
        <taxon>Ecdysozoa</taxon>
        <taxon>Arthropoda</taxon>
        <taxon>Hexapoda</taxon>
        <taxon>Collembola</taxon>
        <taxon>Symphypleona</taxon>
        <taxon>Sminthuridae</taxon>
        <taxon>Allacma</taxon>
    </lineage>
</organism>
<dbReference type="AlphaFoldDB" id="A0A8J2PLN1"/>